<gene>
    <name evidence="2" type="ORF">K0M31_001982</name>
</gene>
<name>A0AA40GGK6_9HYME</name>
<comment type="caution">
    <text evidence="2">The sequence shown here is derived from an EMBL/GenBank/DDBJ whole genome shotgun (WGS) entry which is preliminary data.</text>
</comment>
<organism evidence="2 3">
    <name type="scientific">Melipona bicolor</name>
    <dbReference type="NCBI Taxonomy" id="60889"/>
    <lineage>
        <taxon>Eukaryota</taxon>
        <taxon>Metazoa</taxon>
        <taxon>Ecdysozoa</taxon>
        <taxon>Arthropoda</taxon>
        <taxon>Hexapoda</taxon>
        <taxon>Insecta</taxon>
        <taxon>Pterygota</taxon>
        <taxon>Neoptera</taxon>
        <taxon>Endopterygota</taxon>
        <taxon>Hymenoptera</taxon>
        <taxon>Apocrita</taxon>
        <taxon>Aculeata</taxon>
        <taxon>Apoidea</taxon>
        <taxon>Anthophila</taxon>
        <taxon>Apidae</taxon>
        <taxon>Melipona</taxon>
    </lineage>
</organism>
<reference evidence="2" key="1">
    <citation type="submission" date="2021-10" db="EMBL/GenBank/DDBJ databases">
        <title>Melipona bicolor Genome sequencing and assembly.</title>
        <authorList>
            <person name="Araujo N.S."/>
            <person name="Arias M.C."/>
        </authorList>
    </citation>
    <scope>NUCLEOTIDE SEQUENCE</scope>
    <source>
        <strain evidence="2">USP_2M_L1-L4_2017</strain>
        <tissue evidence="2">Whole body</tissue>
    </source>
</reference>
<keyword evidence="1" id="KW-0812">Transmembrane</keyword>
<accession>A0AA40GGK6</accession>
<evidence type="ECO:0000313" key="3">
    <source>
        <dbReference type="Proteomes" id="UP001177670"/>
    </source>
</evidence>
<keyword evidence="3" id="KW-1185">Reference proteome</keyword>
<proteinExistence type="predicted"/>
<evidence type="ECO:0000256" key="1">
    <source>
        <dbReference type="SAM" id="Phobius"/>
    </source>
</evidence>
<keyword evidence="1" id="KW-1133">Transmembrane helix</keyword>
<protein>
    <submittedName>
        <fullName evidence="2">Uncharacterized protein</fullName>
    </submittedName>
</protein>
<keyword evidence="1" id="KW-0472">Membrane</keyword>
<sequence>MHALRGTSSILQRPSGTLMDAWVLASRDSMENLRFFVRLPFETPPSCKMGWDPGDDYVLVIIDEIRVDMLNVQDGFMCDFTVYVLYYFDYAHGVCKNDGRLSIVVLCIVESFENCTSFCYEERCDFWKMEFFSHVFTDNGKSNSLVSFGSVGVYFLVVWIFTE</sequence>
<dbReference type="EMBL" id="JAHYIQ010000001">
    <property type="protein sequence ID" value="KAK1137473.1"/>
    <property type="molecule type" value="Genomic_DNA"/>
</dbReference>
<dbReference type="AlphaFoldDB" id="A0AA40GGK6"/>
<evidence type="ECO:0000313" key="2">
    <source>
        <dbReference type="EMBL" id="KAK1137473.1"/>
    </source>
</evidence>
<feature type="transmembrane region" description="Helical" evidence="1">
    <location>
        <begin position="145"/>
        <end position="162"/>
    </location>
</feature>
<dbReference type="Proteomes" id="UP001177670">
    <property type="component" value="Unassembled WGS sequence"/>
</dbReference>